<comment type="caution">
    <text evidence="3">The sequence shown here is derived from an EMBL/GenBank/DDBJ whole genome shotgun (WGS) entry which is preliminary data.</text>
</comment>
<evidence type="ECO:0000313" key="2">
    <source>
        <dbReference type="EMBL" id="CAF1576661.1"/>
    </source>
</evidence>
<reference evidence="3" key="1">
    <citation type="submission" date="2021-02" db="EMBL/GenBank/DDBJ databases">
        <authorList>
            <person name="Nowell W R."/>
        </authorList>
    </citation>
    <scope>NUCLEOTIDE SEQUENCE</scope>
</reference>
<evidence type="ECO:0000256" key="1">
    <source>
        <dbReference type="SAM" id="MobiDB-lite"/>
    </source>
</evidence>
<name>A0A815Z1T9_9BILA</name>
<evidence type="ECO:0000313" key="6">
    <source>
        <dbReference type="Proteomes" id="UP000663832"/>
    </source>
</evidence>
<dbReference type="EMBL" id="CAJNOI010006267">
    <property type="protein sequence ID" value="CAF1576696.1"/>
    <property type="molecule type" value="Genomic_DNA"/>
</dbReference>
<dbReference type="Proteomes" id="UP000663877">
    <property type="component" value="Unassembled WGS sequence"/>
</dbReference>
<evidence type="ECO:0000313" key="5">
    <source>
        <dbReference type="EMBL" id="CAF1671662.1"/>
    </source>
</evidence>
<feature type="region of interest" description="Disordered" evidence="1">
    <location>
        <begin position="237"/>
        <end position="335"/>
    </location>
</feature>
<evidence type="ECO:0000313" key="7">
    <source>
        <dbReference type="Proteomes" id="UP000663877"/>
    </source>
</evidence>
<accession>A0A815Z1T9</accession>
<dbReference type="Proteomes" id="UP000663832">
    <property type="component" value="Unassembled WGS sequence"/>
</dbReference>
<evidence type="ECO:0000313" key="4">
    <source>
        <dbReference type="EMBL" id="CAF1671651.1"/>
    </source>
</evidence>
<evidence type="ECO:0000313" key="3">
    <source>
        <dbReference type="EMBL" id="CAF1576696.1"/>
    </source>
</evidence>
<dbReference type="AlphaFoldDB" id="A0A815Z1T9"/>
<keyword evidence="6" id="KW-1185">Reference proteome</keyword>
<sequence length="335" mass="35500">LFPSSLTSYNQLQTGQPNVVFMQNGQSPGAPLTCVCTQNPNPGLGAFNSGISSSSIIGQSSGQSTSFNVPENVPIDNILRQLGIDPHTIQRSATFPSSDPHNVVSNVWNAASHANPPHSINPGSSVSHVWNAATHANPPHPLNPNSAVSHVWNAATHANPPHPLDPNSAVSHAWNAATHANPPHPLDSGSAVSHVWNAAAHNADHNRPVSPSVGRAWDRIEQYLHPQSGDAVRSVWNHIPHQSSPPPSFNYPPPRNYSPPPPGNYPPSNYPPPNYSPPPPSNYPPQNYSPPPPSNYPPQNYSPPPQQPPPSSYPPPGGPNSSGASVLSRLFGGGR</sequence>
<feature type="non-terminal residue" evidence="3">
    <location>
        <position position="1"/>
    </location>
</feature>
<proteinExistence type="predicted"/>
<dbReference type="EMBL" id="CAJNOI010006265">
    <property type="protein sequence ID" value="CAF1576661.1"/>
    <property type="molecule type" value="Genomic_DNA"/>
</dbReference>
<gene>
    <name evidence="2" type="ORF">BJG266_LOCUS48279</name>
    <name evidence="3" type="ORF">BJG266_LOCUS48282</name>
    <name evidence="4" type="ORF">QVE165_LOCUS65336</name>
    <name evidence="5" type="ORF">QVE165_LOCUS65339</name>
</gene>
<organism evidence="3 7">
    <name type="scientific">Adineta steineri</name>
    <dbReference type="NCBI Taxonomy" id="433720"/>
    <lineage>
        <taxon>Eukaryota</taxon>
        <taxon>Metazoa</taxon>
        <taxon>Spiralia</taxon>
        <taxon>Gnathifera</taxon>
        <taxon>Rotifera</taxon>
        <taxon>Eurotatoria</taxon>
        <taxon>Bdelloidea</taxon>
        <taxon>Adinetida</taxon>
        <taxon>Adinetidae</taxon>
        <taxon>Adineta</taxon>
    </lineage>
</organism>
<protein>
    <submittedName>
        <fullName evidence="3">Uncharacterized protein</fullName>
    </submittedName>
</protein>
<dbReference type="EMBL" id="CAJNOM010006682">
    <property type="protein sequence ID" value="CAF1671662.1"/>
    <property type="molecule type" value="Genomic_DNA"/>
</dbReference>
<dbReference type="OrthoDB" id="10054864at2759"/>
<dbReference type="EMBL" id="CAJNOM010006680">
    <property type="protein sequence ID" value="CAF1671651.1"/>
    <property type="molecule type" value="Genomic_DNA"/>
</dbReference>
<feature type="compositionally biased region" description="Pro residues" evidence="1">
    <location>
        <begin position="243"/>
        <end position="318"/>
    </location>
</feature>